<dbReference type="EMBL" id="FNCS01000009">
    <property type="protein sequence ID" value="SDG83906.1"/>
    <property type="molecule type" value="Genomic_DNA"/>
</dbReference>
<protein>
    <submittedName>
        <fullName evidence="1">Uncharacterized protein</fullName>
    </submittedName>
</protein>
<proteinExistence type="predicted"/>
<dbReference type="Proteomes" id="UP000199495">
    <property type="component" value="Unassembled WGS sequence"/>
</dbReference>
<keyword evidence="2" id="KW-1185">Reference proteome</keyword>
<dbReference type="OrthoDB" id="7984847at2"/>
<name>A0A1G7XIG5_9HYPH</name>
<evidence type="ECO:0000313" key="1">
    <source>
        <dbReference type="EMBL" id="SDG83906.1"/>
    </source>
</evidence>
<reference evidence="1 2" key="1">
    <citation type="submission" date="2016-10" db="EMBL/GenBank/DDBJ databases">
        <authorList>
            <person name="de Groot N.N."/>
        </authorList>
    </citation>
    <scope>NUCLEOTIDE SEQUENCE [LARGE SCALE GENOMIC DNA]</scope>
    <source>
        <strain evidence="1 2">CGMCC 1.10267</strain>
    </source>
</reference>
<dbReference type="AlphaFoldDB" id="A0A1G7XIG5"/>
<dbReference type="RefSeq" id="WP_090597402.1">
    <property type="nucleotide sequence ID" value="NZ_FNCS01000009.1"/>
</dbReference>
<sequence>MSRIILGGDPLYTLSPEEIVQRATRPGHQIFPGRGQMDYYRNRDLLKLYDGQDTLDIPGALKSYMHIAYKEYSERFNALRLGELLNWGVQHGIVERVYGRAQWTLVEREQQFELCGPERKQLAVRVRGLSGIEAVVGAKLWQRELKRRERARVKRVTALFTPADVKVKFIVRHTPDVVLEGVLERFTVGDMRTMGECHELLLESFMSLETTEAQSVTAALTQLYTVAVELERETRHADELEGLEL</sequence>
<dbReference type="STRING" id="440168.SAMN04487974_109134"/>
<organism evidence="1 2">
    <name type="scientific">Pelagibacterium luteolum</name>
    <dbReference type="NCBI Taxonomy" id="440168"/>
    <lineage>
        <taxon>Bacteria</taxon>
        <taxon>Pseudomonadati</taxon>
        <taxon>Pseudomonadota</taxon>
        <taxon>Alphaproteobacteria</taxon>
        <taxon>Hyphomicrobiales</taxon>
        <taxon>Devosiaceae</taxon>
        <taxon>Pelagibacterium</taxon>
    </lineage>
</organism>
<accession>A0A1G7XIG5</accession>
<evidence type="ECO:0000313" key="2">
    <source>
        <dbReference type="Proteomes" id="UP000199495"/>
    </source>
</evidence>
<gene>
    <name evidence="1" type="ORF">SAMN04487974_109134</name>
</gene>